<dbReference type="AlphaFoldDB" id="A0A286RDI6"/>
<proteinExistence type="predicted"/>
<dbReference type="SUPFAM" id="SSF56935">
    <property type="entry name" value="Porins"/>
    <property type="match status" value="1"/>
</dbReference>
<dbReference type="Proteomes" id="UP000215086">
    <property type="component" value="Chromosome"/>
</dbReference>
<evidence type="ECO:0000256" key="2">
    <source>
        <dbReference type="SAM" id="SignalP"/>
    </source>
</evidence>
<organism evidence="3 4">
    <name type="scientific">Thermogutta terrifontis</name>
    <dbReference type="NCBI Taxonomy" id="1331910"/>
    <lineage>
        <taxon>Bacteria</taxon>
        <taxon>Pseudomonadati</taxon>
        <taxon>Planctomycetota</taxon>
        <taxon>Planctomycetia</taxon>
        <taxon>Pirellulales</taxon>
        <taxon>Thermoguttaceae</taxon>
        <taxon>Thermogutta</taxon>
    </lineage>
</organism>
<dbReference type="Gene3D" id="2.40.160.10">
    <property type="entry name" value="Porin"/>
    <property type="match status" value="1"/>
</dbReference>
<feature type="chain" id="PRO_5013352733" evidence="2">
    <location>
        <begin position="30"/>
        <end position="469"/>
    </location>
</feature>
<keyword evidence="2" id="KW-0732">Signal</keyword>
<keyword evidence="1" id="KW-0175">Coiled coil</keyword>
<evidence type="ECO:0000313" key="3">
    <source>
        <dbReference type="EMBL" id="ASV74024.1"/>
    </source>
</evidence>
<feature type="coiled-coil region" evidence="1">
    <location>
        <begin position="57"/>
        <end position="84"/>
    </location>
</feature>
<dbReference type="Pfam" id="PF07396">
    <property type="entry name" value="Porin_O_P"/>
    <property type="match status" value="1"/>
</dbReference>
<dbReference type="InterPro" id="IPR023614">
    <property type="entry name" value="Porin_dom_sf"/>
</dbReference>
<gene>
    <name evidence="3" type="ORF">THTE_1422</name>
</gene>
<dbReference type="KEGG" id="ttf:THTE_1422"/>
<dbReference type="RefSeq" id="WP_157731783.1">
    <property type="nucleotide sequence ID" value="NZ_CP018477.1"/>
</dbReference>
<name>A0A286RDI6_9BACT</name>
<evidence type="ECO:0000313" key="4">
    <source>
        <dbReference type="Proteomes" id="UP000215086"/>
    </source>
</evidence>
<keyword evidence="4" id="KW-1185">Reference proteome</keyword>
<dbReference type="EMBL" id="CP018477">
    <property type="protein sequence ID" value="ASV74024.1"/>
    <property type="molecule type" value="Genomic_DNA"/>
</dbReference>
<dbReference type="InterPro" id="IPR010870">
    <property type="entry name" value="Porin_O/P"/>
</dbReference>
<accession>A0A286RDI6</accession>
<protein>
    <submittedName>
        <fullName evidence="3">Phosphate-specific outer membrane porin OprP, Pyrophosphate-specific outer membrane porin OprO</fullName>
    </submittedName>
</protein>
<evidence type="ECO:0000256" key="1">
    <source>
        <dbReference type="SAM" id="Coils"/>
    </source>
</evidence>
<dbReference type="OrthoDB" id="9807854at2"/>
<sequence length="469" mass="52509">MLTQRRCWWKLSLVAGTTWAALWASSLWAQNSSNAYQYLDPAYIVGSQAGPSASGSQDELAQRVSQLEKALADIKAKEAAAAKKNAGKMSVNVDGRVYVDAVSFGQGAGSMATFGDAQDTVQFRTARLGAFGEGFDVFNYKIEVDFAARDSTDDQHTSFKDVYIGVKDLPWLNYVQIGHFKEPFSLEELTSSRYITFMERSTLNSAFVPARNVGVASYHVSENERMTFAFGGFRSIKDTPPYAANDNGGYAFTMRATYLPWYDEATSGRGLLHLGLGYSYRDVDDPNQRIRVRPEVAVGPRVVDTGIITNVEDYHLLDPEIAFVYGPFSIQSEYLVAFYNRSAGADPTFHGAYVQMSYFLTGESRSYNREKGAFDRVKPIENFFRVRTCDGDVETGWGAWELAYRYSWLDLDDAGVLGGTTADHTFGINWYWNPYMRLMFNYVHAQVSPANNAPNSDINVFEMRAQVDF</sequence>
<feature type="signal peptide" evidence="2">
    <location>
        <begin position="1"/>
        <end position="29"/>
    </location>
</feature>
<reference evidence="3 4" key="1">
    <citation type="journal article" name="Front. Microbiol.">
        <title>Sugar Metabolism of the First Thermophilic Planctomycete Thermogutta terrifontis: Comparative Genomic and Transcriptomic Approaches.</title>
        <authorList>
            <person name="Elcheninov A.G."/>
            <person name="Menzel P."/>
            <person name="Gudbergsdottir S.R."/>
            <person name="Slesarev A.I."/>
            <person name="Kadnikov V.V."/>
            <person name="Krogh A."/>
            <person name="Bonch-Osmolovskaya E.A."/>
            <person name="Peng X."/>
            <person name="Kublanov I.V."/>
        </authorList>
    </citation>
    <scope>NUCLEOTIDE SEQUENCE [LARGE SCALE GENOMIC DNA]</scope>
    <source>
        <strain evidence="3 4">R1</strain>
    </source>
</reference>